<dbReference type="PANTHER" id="PTHR30385:SF6">
    <property type="entry name" value="RNA POLYMERASE SIGMA FACTOR SIGI"/>
    <property type="match status" value="1"/>
</dbReference>
<dbReference type="GeneID" id="301139806"/>
<evidence type="ECO:0000313" key="9">
    <source>
        <dbReference type="Proteomes" id="UP001342826"/>
    </source>
</evidence>
<evidence type="ECO:0000256" key="2">
    <source>
        <dbReference type="ARBA" id="ARBA00023015"/>
    </source>
</evidence>
<organism evidence="8 9">
    <name type="scientific">Metabacillus fastidiosus</name>
    <dbReference type="NCBI Taxonomy" id="1458"/>
    <lineage>
        <taxon>Bacteria</taxon>
        <taxon>Bacillati</taxon>
        <taxon>Bacillota</taxon>
        <taxon>Bacilli</taxon>
        <taxon>Bacillales</taxon>
        <taxon>Bacillaceae</taxon>
        <taxon>Metabacillus</taxon>
    </lineage>
</organism>
<keyword evidence="4 6" id="KW-0238">DNA-binding</keyword>
<dbReference type="InterPro" id="IPR013325">
    <property type="entry name" value="RNA_pol_sigma_r2"/>
</dbReference>
<evidence type="ECO:0000256" key="5">
    <source>
        <dbReference type="ARBA" id="ARBA00023163"/>
    </source>
</evidence>
<dbReference type="PANTHER" id="PTHR30385">
    <property type="entry name" value="SIGMA FACTOR F FLAGELLAR"/>
    <property type="match status" value="1"/>
</dbReference>
<accession>A0ABU6P2U2</accession>
<dbReference type="InterPro" id="IPR014244">
    <property type="entry name" value="RNA_pol_sigma-I"/>
</dbReference>
<proteinExistence type="inferred from homology"/>
<keyword evidence="9" id="KW-1185">Reference proteome</keyword>
<comment type="subcellular location">
    <subcellularLocation>
        <location evidence="6">Cytoplasm</location>
    </subcellularLocation>
</comment>
<evidence type="ECO:0000313" key="8">
    <source>
        <dbReference type="EMBL" id="MED4403680.1"/>
    </source>
</evidence>
<dbReference type="SUPFAM" id="SSF88946">
    <property type="entry name" value="Sigma2 domain of RNA polymerase sigma factors"/>
    <property type="match status" value="1"/>
</dbReference>
<dbReference type="EMBL" id="JARTFS010000018">
    <property type="protein sequence ID" value="MED4403680.1"/>
    <property type="molecule type" value="Genomic_DNA"/>
</dbReference>
<dbReference type="HAMAP" id="MF_02064">
    <property type="entry name" value="Sigma70_SigI"/>
    <property type="match status" value="1"/>
</dbReference>
<keyword evidence="5 6" id="KW-0804">Transcription</keyword>
<reference evidence="8 9" key="1">
    <citation type="submission" date="2023-03" db="EMBL/GenBank/DDBJ databases">
        <title>Bacillus Genome Sequencing.</title>
        <authorList>
            <person name="Dunlap C."/>
        </authorList>
    </citation>
    <scope>NUCLEOTIDE SEQUENCE [LARGE SCALE GENOMIC DNA]</scope>
    <source>
        <strain evidence="8 9">NRS-1717</strain>
    </source>
</reference>
<keyword evidence="3 6" id="KW-0731">Sigma factor</keyword>
<dbReference type="Proteomes" id="UP001342826">
    <property type="component" value="Unassembled WGS sequence"/>
</dbReference>
<comment type="activity regulation">
    <text evidence="6">Negatively regulated by the anti-sigma-I factor RsgI.</text>
</comment>
<dbReference type="Gene3D" id="1.10.1740.10">
    <property type="match status" value="1"/>
</dbReference>
<evidence type="ECO:0000256" key="6">
    <source>
        <dbReference type="HAMAP-Rule" id="MF_02064"/>
    </source>
</evidence>
<gene>
    <name evidence="6 8" type="primary">sigI</name>
    <name evidence="8" type="ORF">P9271_20430</name>
</gene>
<protein>
    <recommendedName>
        <fullName evidence="6">RNA polymerase sigma factor SigI</fullName>
    </recommendedName>
</protein>
<comment type="function">
    <text evidence="6">Sigma factors are initiation factors that promote the attachment of RNA polymerase to specific initiation sites and are then released.</text>
</comment>
<comment type="similarity">
    <text evidence="6">Belongs to the sigma-70 factor family. SigI subfamily.</text>
</comment>
<dbReference type="RefSeq" id="WP_066225738.1">
    <property type="nucleotide sequence ID" value="NZ_JARTFQ010000006.1"/>
</dbReference>
<dbReference type="PIRSF" id="PIRSF038953">
    <property type="entry name" value="SigI"/>
    <property type="match status" value="1"/>
</dbReference>
<keyword evidence="1 6" id="KW-0963">Cytoplasm</keyword>
<feature type="domain" description="RNA polymerase sigma-70 region 2" evidence="7">
    <location>
        <begin position="36"/>
        <end position="106"/>
    </location>
</feature>
<feature type="short sequence motif" description="Polymerase core binding" evidence="6">
    <location>
        <begin position="61"/>
        <end position="74"/>
    </location>
</feature>
<comment type="caution">
    <text evidence="8">The sequence shown here is derived from an EMBL/GenBank/DDBJ whole genome shotgun (WGS) entry which is preliminary data.</text>
</comment>
<dbReference type="InterPro" id="IPR007627">
    <property type="entry name" value="RNA_pol_sigma70_r2"/>
</dbReference>
<evidence type="ECO:0000256" key="1">
    <source>
        <dbReference type="ARBA" id="ARBA00022490"/>
    </source>
</evidence>
<dbReference type="NCBIfam" id="NF006172">
    <property type="entry name" value="PRK08311.1-3"/>
    <property type="match status" value="1"/>
</dbReference>
<name>A0ABU6P2U2_9BACI</name>
<keyword evidence="6" id="KW-0346">Stress response</keyword>
<evidence type="ECO:0000256" key="4">
    <source>
        <dbReference type="ARBA" id="ARBA00023125"/>
    </source>
</evidence>
<keyword evidence="2 6" id="KW-0805">Transcription regulation</keyword>
<dbReference type="NCBIfam" id="TIGR02895">
    <property type="entry name" value="spore_sigI"/>
    <property type="match status" value="1"/>
</dbReference>
<comment type="subunit">
    <text evidence="6">Interacts with RsgI.</text>
</comment>
<dbReference type="Pfam" id="PF04542">
    <property type="entry name" value="Sigma70_r2"/>
    <property type="match status" value="1"/>
</dbReference>
<sequence length="251" mass="29457">MKSVLSLLFRLKTKERTLEETVLLIQQGNLQLQNELIEQYKPFIAKAVSSVCKRYISEKDDEFSIGLIAFNEAIEKYSRDKGSSLLAFAELIIKRKVIDYIRKEVRYGQTVNFDFQENEDGEISQSKVEADLSIDEYKKLIEQEHRKEEIIFYQKRLNDFGLTMAELIEYSPKHMDARQNAIKVAQVLVENEQLREILFQKKQLPVKQLEQLVSVSRKTIERNRKYIIAMSIIMCGDFTYLKDYIKGVLHS</sequence>
<evidence type="ECO:0000259" key="7">
    <source>
        <dbReference type="Pfam" id="PF04542"/>
    </source>
</evidence>
<feature type="DNA-binding region" description="H-T-H motif" evidence="6">
    <location>
        <begin position="206"/>
        <end position="225"/>
    </location>
</feature>
<evidence type="ECO:0000256" key="3">
    <source>
        <dbReference type="ARBA" id="ARBA00023082"/>
    </source>
</evidence>